<protein>
    <submittedName>
        <fullName evidence="3">NAPE-hydrolyzing phospholipase D</fullName>
    </submittedName>
</protein>
<evidence type="ECO:0000259" key="2">
    <source>
        <dbReference type="Pfam" id="PF12706"/>
    </source>
</evidence>
<dbReference type="GeneID" id="73350414"/>
<dbReference type="FunFam" id="3.60.15.10:FF:000048">
    <property type="entry name" value="Zn-dependent hydrolase/oxidoreductase family protein, putative"/>
    <property type="match status" value="1"/>
</dbReference>
<dbReference type="InterPro" id="IPR010730">
    <property type="entry name" value="HET"/>
</dbReference>
<name>A0A9Q8WQ72_9PEZI</name>
<dbReference type="EMBL" id="CP019481">
    <property type="protein sequence ID" value="UQC90950.1"/>
    <property type="molecule type" value="Genomic_DNA"/>
</dbReference>
<dbReference type="KEGG" id="clup:CLUP02_16482"/>
<organism evidence="3 4">
    <name type="scientific">Colletotrichum lupini</name>
    <dbReference type="NCBI Taxonomy" id="145971"/>
    <lineage>
        <taxon>Eukaryota</taxon>
        <taxon>Fungi</taxon>
        <taxon>Dikarya</taxon>
        <taxon>Ascomycota</taxon>
        <taxon>Pezizomycotina</taxon>
        <taxon>Sordariomycetes</taxon>
        <taxon>Hypocreomycetidae</taxon>
        <taxon>Glomerellales</taxon>
        <taxon>Glomerellaceae</taxon>
        <taxon>Colletotrichum</taxon>
        <taxon>Colletotrichum acutatum species complex</taxon>
    </lineage>
</organism>
<proteinExistence type="predicted"/>
<dbReference type="SUPFAM" id="SSF56281">
    <property type="entry name" value="Metallo-hydrolase/oxidoreductase"/>
    <property type="match status" value="1"/>
</dbReference>
<dbReference type="Pfam" id="PF06985">
    <property type="entry name" value="HET"/>
    <property type="match status" value="1"/>
</dbReference>
<reference evidence="3" key="1">
    <citation type="journal article" date="2021" name="Mol. Plant Microbe Interact.">
        <title>Complete Genome Sequence of the Plant-Pathogenic Fungus Colletotrichum lupini.</title>
        <authorList>
            <person name="Baroncelli R."/>
            <person name="Pensec F."/>
            <person name="Da Lio D."/>
            <person name="Boufleur T."/>
            <person name="Vicente I."/>
            <person name="Sarrocco S."/>
            <person name="Picot A."/>
            <person name="Baraldi E."/>
            <person name="Sukno S."/>
            <person name="Thon M."/>
            <person name="Le Floch G."/>
        </authorList>
    </citation>
    <scope>NUCLEOTIDE SEQUENCE</scope>
    <source>
        <strain evidence="3">IMI 504893</strain>
    </source>
</reference>
<feature type="domain" description="Heterokaryon incompatibility" evidence="1">
    <location>
        <begin position="786"/>
        <end position="946"/>
    </location>
</feature>
<accession>A0A9Q8WQ72</accession>
<dbReference type="InterPro" id="IPR001279">
    <property type="entry name" value="Metallo-B-lactamas"/>
</dbReference>
<dbReference type="RefSeq" id="XP_049152551.1">
    <property type="nucleotide sequence ID" value="XM_049295404.1"/>
</dbReference>
<dbReference type="PANTHER" id="PTHR15032">
    <property type="entry name" value="N-ACYL-PHOSPHATIDYLETHANOLAMINE-HYDROLYZING PHOSPHOLIPASE D"/>
    <property type="match status" value="1"/>
</dbReference>
<evidence type="ECO:0000313" key="4">
    <source>
        <dbReference type="Proteomes" id="UP000830671"/>
    </source>
</evidence>
<dbReference type="Pfam" id="PF12706">
    <property type="entry name" value="Lactamase_B_2"/>
    <property type="match status" value="1"/>
</dbReference>
<sequence length="1308" mass="146501">MMTSEGEKGSFHRVSVMGRRAIAHPKSLKLVGDGDGTLEAGVGGLNLQGWSSRTDHWTVNETGTPVDQLTFHSHWTDGSELIIPVARNRTSDWIPFRLVQFPGRRARIATTLSLSLPLPSLPLLFFVSHPAYFRQFFRTFFQQPPIRPGTKKASATPASVLALSMASYSTTVTKIPDLGPSPEDASSKPHHVTKNGNRVGFKNVHPSFGDGIGFSKMVRHVLWPQVTGELKWPDTTPPTVTVKKPEFLPNRTASDKLRATWLGHACYYVEFPSGLRVLFDPVFEDRCSPFSFMGPKRFTPKPCDLADIPFVDAVFISHSHYDHLSHESVLTIQKHNPKAHFFVGLGLESWFKNAGLKNVTELDWWEDAEITLNIDKGVDEAPESITAQVSCLPCQHTSARTPFDKDTTLWASWGVKSAGKSVWFGGDTGYRAVPWTPLDVDDYGPKYAHLPMCPQFKQIGEFRGPFDLGLIPIGAYYPRVAFSGMHANPFDSVEIFQDTRCQRAMGIHWGTWALTMEEVLEPPKLLQEAMKKKGLPPTGVFDLSPFDFEETRNWWANQFAHRNKADDYAICSQPAPEHEVPTTSTTPMGYRSHDTRTPLIIASSDASNIQPNNNARSALILIMACQVCNDLHGHGDIQDPALRTRRDHEISGVPWAKFQSFAASCHTCSVLLMGCRGCLAQHNIHEANINHCDIQFIYKLSSDLKYDFPVDVDKQIRFNMTDGSRFEVESFALEGDPVRDTWESIPTTYRTSEGTDSDTALDKVRSWIEICLGDSHAYCDGQHEDYITLSHCWGQKQIITSTNATLSQRKTGIPMTSLSKTFQDAVLVTRRLGIKYIWIDSLCIIQDSKLDWETESVKMAEVYSNAYLTIAATQSRNGDGGLFVNTPDFEVSDSVLPTVTGDPYRLLFRRRIDHHLEVINIVNPTDPGDPTSSFHPLLTRAWVYQERMLSTRVLHFGPQEIFFECRSDLFCECGRIKFHGSSDSSPISITKLLHASALDSEVDGYDWVDVAGYFMARLWRTLITSYTALHLTMTSDRLPAIGGLAKHMAVRRKSSYLAGIWKDSINDDLLWIIRTTLKTPRPSPRTAPTWSWASVDSSVDVWDAVFVWDPDIDYEEDSRGLFEHYSTVLDCKVTPSGVDNYGGIAYGLLRISGLTMEGVLERDTVIRHGKETVVHYVVVSTGRFHIHADYVLDSPGTHQVLPGADVLCLRMSFIQDGSSDNFKLISLVLKESKQQPEKHVCGWQRAYSGYCVTQRHESTGEDSYRTTAQKRSPSSATPLQQRAVWYFVASRAASVPSSINIGILSMIG</sequence>
<dbReference type="PANTHER" id="PTHR15032:SF4">
    <property type="entry name" value="N-ACYL-PHOSPHATIDYLETHANOLAMINE-HYDROLYZING PHOSPHOLIPASE D"/>
    <property type="match status" value="1"/>
</dbReference>
<dbReference type="Gene3D" id="3.60.15.10">
    <property type="entry name" value="Ribonuclease Z/Hydroxyacylglutathione hydrolase-like"/>
    <property type="match status" value="1"/>
</dbReference>
<dbReference type="GO" id="GO:0005737">
    <property type="term" value="C:cytoplasm"/>
    <property type="evidence" value="ECO:0007669"/>
    <property type="project" value="TreeGrafter"/>
</dbReference>
<gene>
    <name evidence="3" type="ORF">CLUP02_16482</name>
</gene>
<dbReference type="GO" id="GO:0070292">
    <property type="term" value="P:N-acylphosphatidylethanolamine metabolic process"/>
    <property type="evidence" value="ECO:0007669"/>
    <property type="project" value="TreeGrafter"/>
</dbReference>
<evidence type="ECO:0000313" key="3">
    <source>
        <dbReference type="EMBL" id="UQC90950.1"/>
    </source>
</evidence>
<keyword evidence="4" id="KW-1185">Reference proteome</keyword>
<evidence type="ECO:0000259" key="1">
    <source>
        <dbReference type="Pfam" id="PF06985"/>
    </source>
</evidence>
<dbReference type="Proteomes" id="UP000830671">
    <property type="component" value="Chromosome 9"/>
</dbReference>
<dbReference type="InterPro" id="IPR036866">
    <property type="entry name" value="RibonucZ/Hydroxyglut_hydro"/>
</dbReference>
<dbReference type="GO" id="GO:0070291">
    <property type="term" value="P:N-acylethanolamine metabolic process"/>
    <property type="evidence" value="ECO:0007669"/>
    <property type="project" value="TreeGrafter"/>
</dbReference>
<dbReference type="GO" id="GO:0070290">
    <property type="term" value="F:N-acylphosphatidylethanolamine-specific phospholipase D activity"/>
    <property type="evidence" value="ECO:0007669"/>
    <property type="project" value="TreeGrafter"/>
</dbReference>
<feature type="domain" description="Metallo-beta-lactamase" evidence="2">
    <location>
        <begin position="276"/>
        <end position="509"/>
    </location>
</feature>